<evidence type="ECO:0000313" key="2">
    <source>
        <dbReference type="Proteomes" id="UP000319449"/>
    </source>
</evidence>
<protein>
    <recommendedName>
        <fullName evidence="3">Transposase</fullName>
    </recommendedName>
</protein>
<feature type="non-terminal residue" evidence="1">
    <location>
        <position position="80"/>
    </location>
</feature>
<proteinExistence type="predicted"/>
<dbReference type="EMBL" id="VLLN01000006">
    <property type="protein sequence ID" value="TWJ19915.1"/>
    <property type="molecule type" value="Genomic_DNA"/>
</dbReference>
<evidence type="ECO:0008006" key="3">
    <source>
        <dbReference type="Google" id="ProtNLM"/>
    </source>
</evidence>
<reference evidence="1 2" key="1">
    <citation type="submission" date="2019-07" db="EMBL/GenBank/DDBJ databases">
        <title>Genomic Encyclopedia of Archaeal and Bacterial Type Strains, Phase II (KMG-II): from individual species to whole genera.</title>
        <authorList>
            <person name="Goeker M."/>
        </authorList>
    </citation>
    <scope>NUCLEOTIDE SEQUENCE [LARGE SCALE GENOMIC DNA]</scope>
    <source>
        <strain evidence="1 2">ATCC BAA-1139</strain>
    </source>
</reference>
<accession>A0A562VPV5</accession>
<dbReference type="AlphaFoldDB" id="A0A562VPV5"/>
<comment type="caution">
    <text evidence="1">The sequence shown here is derived from an EMBL/GenBank/DDBJ whole genome shotgun (WGS) entry which is preliminary data.</text>
</comment>
<gene>
    <name evidence="1" type="ORF">JN12_01406</name>
</gene>
<dbReference type="OrthoDB" id="5395586at2"/>
<sequence length="80" mass="8787">MKKNTIFVGLDVHKDSIDVALADVGRDGDVRFYGTIGGDLDSLHKVVRKLQSTGAELRFAYESGPCGYDIYRSLTSKGFD</sequence>
<keyword evidence="2" id="KW-1185">Reference proteome</keyword>
<dbReference type="Proteomes" id="UP000319449">
    <property type="component" value="Unassembled WGS sequence"/>
</dbReference>
<name>A0A562VPV5_9BACT</name>
<evidence type="ECO:0000313" key="1">
    <source>
        <dbReference type="EMBL" id="TWJ19915.1"/>
    </source>
</evidence>
<organism evidence="1 2">
    <name type="scientific">Geobacter argillaceus</name>
    <dbReference type="NCBI Taxonomy" id="345631"/>
    <lineage>
        <taxon>Bacteria</taxon>
        <taxon>Pseudomonadati</taxon>
        <taxon>Thermodesulfobacteriota</taxon>
        <taxon>Desulfuromonadia</taxon>
        <taxon>Geobacterales</taxon>
        <taxon>Geobacteraceae</taxon>
        <taxon>Geobacter</taxon>
    </lineage>
</organism>